<feature type="compositionally biased region" description="Basic and acidic residues" evidence="1">
    <location>
        <begin position="50"/>
        <end position="61"/>
    </location>
</feature>
<protein>
    <submittedName>
        <fullName evidence="2">Uncharacterized protein</fullName>
    </submittedName>
</protein>
<sequence>MGVGDFFRLRATFPSGQPSVGHMPVVSGARETNAGQGKDQKGLPSSEIPPAERHTVAEEATRAPGAACPGAAQAVHMGGAHHRASGVCLPPPTQPPYSREAVGLRRRSRRTQATASLPGLSTFASPAT</sequence>
<organism evidence="2 3">
    <name type="scientific">Podarcis lilfordi</name>
    <name type="common">Lilford's wall lizard</name>
    <dbReference type="NCBI Taxonomy" id="74358"/>
    <lineage>
        <taxon>Eukaryota</taxon>
        <taxon>Metazoa</taxon>
        <taxon>Chordata</taxon>
        <taxon>Craniata</taxon>
        <taxon>Vertebrata</taxon>
        <taxon>Euteleostomi</taxon>
        <taxon>Lepidosauria</taxon>
        <taxon>Squamata</taxon>
        <taxon>Bifurcata</taxon>
        <taxon>Unidentata</taxon>
        <taxon>Episquamata</taxon>
        <taxon>Laterata</taxon>
        <taxon>Lacertibaenia</taxon>
        <taxon>Lacertidae</taxon>
        <taxon>Podarcis</taxon>
    </lineage>
</organism>
<reference evidence="2" key="1">
    <citation type="submission" date="2022-12" db="EMBL/GenBank/DDBJ databases">
        <authorList>
            <person name="Alioto T."/>
            <person name="Alioto T."/>
            <person name="Gomez Garrido J."/>
        </authorList>
    </citation>
    <scope>NUCLEOTIDE SEQUENCE</scope>
</reference>
<dbReference type="AlphaFoldDB" id="A0AA35JSM3"/>
<feature type="compositionally biased region" description="Low complexity" evidence="1">
    <location>
        <begin position="62"/>
        <end position="74"/>
    </location>
</feature>
<keyword evidence="3" id="KW-1185">Reference proteome</keyword>
<dbReference type="Proteomes" id="UP001178461">
    <property type="component" value="Chromosome 2"/>
</dbReference>
<gene>
    <name evidence="2" type="ORF">PODLI_1B039509</name>
</gene>
<name>A0AA35JSM3_9SAUR</name>
<evidence type="ECO:0000313" key="2">
    <source>
        <dbReference type="EMBL" id="CAI5765015.1"/>
    </source>
</evidence>
<evidence type="ECO:0000256" key="1">
    <source>
        <dbReference type="SAM" id="MobiDB-lite"/>
    </source>
</evidence>
<feature type="region of interest" description="Disordered" evidence="1">
    <location>
        <begin position="14"/>
        <end position="128"/>
    </location>
</feature>
<proteinExistence type="predicted"/>
<accession>A0AA35JSM3</accession>
<evidence type="ECO:0000313" key="3">
    <source>
        <dbReference type="Proteomes" id="UP001178461"/>
    </source>
</evidence>
<dbReference type="EMBL" id="OX395127">
    <property type="protein sequence ID" value="CAI5765015.1"/>
    <property type="molecule type" value="Genomic_DNA"/>
</dbReference>